<evidence type="ECO:0000256" key="6">
    <source>
        <dbReference type="ARBA" id="ARBA00022989"/>
    </source>
</evidence>
<dbReference type="FunFam" id="1.10.287.950:FF:000002">
    <property type="entry name" value="Methyl-accepting chemotaxis protein"/>
    <property type="match status" value="1"/>
</dbReference>
<proteinExistence type="inferred from homology"/>
<sequence length="569" mass="60676">MTMTLKARLGAALGFLSLLSVVIGLLGLYGMKKTNEGLETVYKDRTVALEQVSRVDRLLVLNRLALSEALRKPIDTSIKVNSDLIDKNAAEITKTWGEFMATYLTPEEKRLADRFSTDRARMIDEGLRPAVAALREGRIELAGELEAKFQSLIPAASESIDALRKLQVDEARKEYEQSSARYDSLRNTVVITITLGAVIAALVGFFLVRNIYRQLGGEPEYAAQIVRSIAAGDLTVTVATRHGDHDSLLFAMQTMQQNLAKTVSEIRQSTDTIATASSQIAAGNLDLSSRTEEQASSLEETASSMEELTSTVKQNADNARQANQLAVSASDVAIKGGAVVSQVVDTMSSINDSSKKIVEIISVIDSIAFQTNILALNAAVEAARAGEQGRGFAVVATEVRNLAQRSAGAAKEIKTLIDDSVEKVDVGSKLVGQAGATMDEIVASVRRVTDVMGEITAAGQEQTSGIEQVNQAISQMDQVTQQNASLVEEAAAAAQSLQDQAGNLAKLVSVFKLDGMHAAVGVPLKAISLPTRAAMPIAAAIGNAPAINVKPFKRVANGSDATRGEWNEF</sequence>
<evidence type="ECO:0000313" key="14">
    <source>
        <dbReference type="Proteomes" id="UP000284006"/>
    </source>
</evidence>
<dbReference type="EMBL" id="QYUP01000147">
    <property type="protein sequence ID" value="RJG11512.1"/>
    <property type="molecule type" value="Genomic_DNA"/>
</dbReference>
<dbReference type="PROSITE" id="PS50111">
    <property type="entry name" value="CHEMOTAXIS_TRANSDUC_2"/>
    <property type="match status" value="1"/>
</dbReference>
<evidence type="ECO:0000256" key="7">
    <source>
        <dbReference type="ARBA" id="ARBA00023136"/>
    </source>
</evidence>
<name>A0A418XGC5_9BURK</name>
<dbReference type="GO" id="GO:0004888">
    <property type="term" value="F:transmembrane signaling receptor activity"/>
    <property type="evidence" value="ECO:0007669"/>
    <property type="project" value="InterPro"/>
</dbReference>
<dbReference type="SMART" id="SM00283">
    <property type="entry name" value="MA"/>
    <property type="match status" value="1"/>
</dbReference>
<organism evidence="13 14">
    <name type="scientific">Massilia cavernae</name>
    <dbReference type="NCBI Taxonomy" id="2320864"/>
    <lineage>
        <taxon>Bacteria</taxon>
        <taxon>Pseudomonadati</taxon>
        <taxon>Pseudomonadota</taxon>
        <taxon>Betaproteobacteria</taxon>
        <taxon>Burkholderiales</taxon>
        <taxon>Oxalobacteraceae</taxon>
        <taxon>Telluria group</taxon>
        <taxon>Massilia</taxon>
    </lineage>
</organism>
<evidence type="ECO:0000256" key="1">
    <source>
        <dbReference type="ARBA" id="ARBA00004429"/>
    </source>
</evidence>
<comment type="caution">
    <text evidence="13">The sequence shown here is derived from an EMBL/GenBank/DDBJ whole genome shotgun (WGS) entry which is preliminary data.</text>
</comment>
<dbReference type="CDD" id="cd11386">
    <property type="entry name" value="MCP_signal"/>
    <property type="match status" value="1"/>
</dbReference>
<protein>
    <submittedName>
        <fullName evidence="13">Methyl-accepting chemotaxis protein</fullName>
    </submittedName>
</protein>
<dbReference type="GO" id="GO:0007165">
    <property type="term" value="P:signal transduction"/>
    <property type="evidence" value="ECO:0007669"/>
    <property type="project" value="UniProtKB-KW"/>
</dbReference>
<comment type="similarity">
    <text evidence="9">Belongs to the methyl-accepting chemotaxis (MCP) protein family.</text>
</comment>
<evidence type="ECO:0000259" key="12">
    <source>
        <dbReference type="PROSITE" id="PS50111"/>
    </source>
</evidence>
<keyword evidence="6 11" id="KW-1133">Transmembrane helix</keyword>
<evidence type="ECO:0000256" key="5">
    <source>
        <dbReference type="ARBA" id="ARBA00022692"/>
    </source>
</evidence>
<evidence type="ECO:0000256" key="8">
    <source>
        <dbReference type="ARBA" id="ARBA00023224"/>
    </source>
</evidence>
<keyword evidence="5 11" id="KW-0812">Transmembrane</keyword>
<evidence type="ECO:0000256" key="10">
    <source>
        <dbReference type="PROSITE-ProRule" id="PRU00284"/>
    </source>
</evidence>
<dbReference type="Proteomes" id="UP000284006">
    <property type="component" value="Unassembled WGS sequence"/>
</dbReference>
<keyword evidence="4" id="KW-0997">Cell inner membrane</keyword>
<evidence type="ECO:0000256" key="3">
    <source>
        <dbReference type="ARBA" id="ARBA00022481"/>
    </source>
</evidence>
<dbReference type="PANTHER" id="PTHR43531:SF14">
    <property type="entry name" value="METHYL-ACCEPTING CHEMOTAXIS PROTEIN I-RELATED"/>
    <property type="match status" value="1"/>
</dbReference>
<dbReference type="Pfam" id="PF02203">
    <property type="entry name" value="TarH"/>
    <property type="match status" value="1"/>
</dbReference>
<dbReference type="PANTHER" id="PTHR43531">
    <property type="entry name" value="PROTEIN ICFG"/>
    <property type="match status" value="1"/>
</dbReference>
<gene>
    <name evidence="13" type="ORF">D3872_19135</name>
</gene>
<dbReference type="PRINTS" id="PR00260">
    <property type="entry name" value="CHEMTRNSDUCR"/>
</dbReference>
<dbReference type="InterPro" id="IPR004090">
    <property type="entry name" value="Chemotax_Me-accpt_rcpt"/>
</dbReference>
<dbReference type="InterPro" id="IPR003122">
    <property type="entry name" value="Tar_rcpt_lig-bd"/>
</dbReference>
<dbReference type="GO" id="GO:0005886">
    <property type="term" value="C:plasma membrane"/>
    <property type="evidence" value="ECO:0007669"/>
    <property type="project" value="UniProtKB-SubCell"/>
</dbReference>
<keyword evidence="7 11" id="KW-0472">Membrane</keyword>
<feature type="domain" description="Methyl-accepting transducer" evidence="12">
    <location>
        <begin position="269"/>
        <end position="498"/>
    </location>
</feature>
<dbReference type="Pfam" id="PF00015">
    <property type="entry name" value="MCPsignal"/>
    <property type="match status" value="1"/>
</dbReference>
<dbReference type="RefSeq" id="WP_119812312.1">
    <property type="nucleotide sequence ID" value="NZ_QYUP01000147.1"/>
</dbReference>
<evidence type="ECO:0000256" key="11">
    <source>
        <dbReference type="SAM" id="Phobius"/>
    </source>
</evidence>
<keyword evidence="14" id="KW-1185">Reference proteome</keyword>
<dbReference type="OrthoDB" id="9177860at2"/>
<evidence type="ECO:0000313" key="13">
    <source>
        <dbReference type="EMBL" id="RJG11512.1"/>
    </source>
</evidence>
<keyword evidence="3" id="KW-0488">Methylation</keyword>
<keyword evidence="8 10" id="KW-0807">Transducer</keyword>
<reference evidence="13 14" key="1">
    <citation type="submission" date="2018-09" db="EMBL/GenBank/DDBJ databases">
        <authorList>
            <person name="Zhu H."/>
        </authorList>
    </citation>
    <scope>NUCLEOTIDE SEQUENCE [LARGE SCALE GENOMIC DNA]</scope>
    <source>
        <strain evidence="13 14">K1S02-61</strain>
    </source>
</reference>
<dbReference type="AlphaFoldDB" id="A0A418XGC5"/>
<keyword evidence="2" id="KW-1003">Cell membrane</keyword>
<evidence type="ECO:0000256" key="4">
    <source>
        <dbReference type="ARBA" id="ARBA00022519"/>
    </source>
</evidence>
<evidence type="ECO:0000256" key="9">
    <source>
        <dbReference type="ARBA" id="ARBA00029447"/>
    </source>
</evidence>
<accession>A0A418XGC5</accession>
<dbReference type="SUPFAM" id="SSF58104">
    <property type="entry name" value="Methyl-accepting chemotaxis protein (MCP) signaling domain"/>
    <property type="match status" value="1"/>
</dbReference>
<evidence type="ECO:0000256" key="2">
    <source>
        <dbReference type="ARBA" id="ARBA00022475"/>
    </source>
</evidence>
<dbReference type="GO" id="GO:0006935">
    <property type="term" value="P:chemotaxis"/>
    <property type="evidence" value="ECO:0007669"/>
    <property type="project" value="InterPro"/>
</dbReference>
<dbReference type="Gene3D" id="1.10.287.950">
    <property type="entry name" value="Methyl-accepting chemotaxis protein"/>
    <property type="match status" value="1"/>
</dbReference>
<dbReference type="InterPro" id="IPR051310">
    <property type="entry name" value="MCP_chemotaxis"/>
</dbReference>
<comment type="subcellular location">
    <subcellularLocation>
        <location evidence="1">Cell inner membrane</location>
        <topology evidence="1">Multi-pass membrane protein</topology>
    </subcellularLocation>
</comment>
<feature type="transmembrane region" description="Helical" evidence="11">
    <location>
        <begin position="189"/>
        <end position="208"/>
    </location>
</feature>
<dbReference type="InterPro" id="IPR004089">
    <property type="entry name" value="MCPsignal_dom"/>
</dbReference>